<feature type="transmembrane region" description="Helical" evidence="8">
    <location>
        <begin position="301"/>
        <end position="326"/>
    </location>
</feature>
<feature type="transmembrane region" description="Helical" evidence="8">
    <location>
        <begin position="407"/>
        <end position="429"/>
    </location>
</feature>
<feature type="transmembrane region" description="Helical" evidence="8">
    <location>
        <begin position="346"/>
        <end position="366"/>
    </location>
</feature>
<accession>A0A834R777</accession>
<keyword evidence="11" id="KW-1185">Reference proteome</keyword>
<comment type="subcellular location">
    <subcellularLocation>
        <location evidence="1">Cell membrane</location>
        <topology evidence="1">Multi-pass membrane protein</topology>
    </subcellularLocation>
</comment>
<keyword evidence="7 8" id="KW-0472">Membrane</keyword>
<reference evidence="10" key="3">
    <citation type="submission" date="2022-06" db="UniProtKB">
        <authorList>
            <consortium name="EnsemblMetazoa"/>
        </authorList>
    </citation>
    <scope>IDENTIFICATION</scope>
</reference>
<proteinExistence type="inferred from homology"/>
<dbReference type="GO" id="GO:0015179">
    <property type="term" value="F:L-amino acid transmembrane transporter activity"/>
    <property type="evidence" value="ECO:0007669"/>
    <property type="project" value="TreeGrafter"/>
</dbReference>
<organism evidence="9">
    <name type="scientific">Sarcoptes scabiei</name>
    <name type="common">Itch mite</name>
    <name type="synonym">Acarus scabiei</name>
    <dbReference type="NCBI Taxonomy" id="52283"/>
    <lineage>
        <taxon>Eukaryota</taxon>
        <taxon>Metazoa</taxon>
        <taxon>Ecdysozoa</taxon>
        <taxon>Arthropoda</taxon>
        <taxon>Chelicerata</taxon>
        <taxon>Arachnida</taxon>
        <taxon>Acari</taxon>
        <taxon>Acariformes</taxon>
        <taxon>Sarcoptiformes</taxon>
        <taxon>Astigmata</taxon>
        <taxon>Psoroptidia</taxon>
        <taxon>Sarcoptoidea</taxon>
        <taxon>Sarcoptidae</taxon>
        <taxon>Sarcoptinae</taxon>
        <taxon>Sarcoptes</taxon>
    </lineage>
</organism>
<dbReference type="PANTHER" id="PTHR11785">
    <property type="entry name" value="AMINO ACID TRANSPORTER"/>
    <property type="match status" value="1"/>
</dbReference>
<protein>
    <submittedName>
        <fullName evidence="9">Large neutral amino acids transporter small subunit 2</fullName>
    </submittedName>
</protein>
<dbReference type="GO" id="GO:0005886">
    <property type="term" value="C:plasma membrane"/>
    <property type="evidence" value="ECO:0007669"/>
    <property type="project" value="UniProtKB-SubCell"/>
</dbReference>
<feature type="transmembrane region" description="Helical" evidence="8">
    <location>
        <begin position="216"/>
        <end position="233"/>
    </location>
</feature>
<evidence type="ECO:0000256" key="1">
    <source>
        <dbReference type="ARBA" id="ARBA00004651"/>
    </source>
</evidence>
<comment type="similarity">
    <text evidence="2">Belongs to the amino acid-polyamine-organocation (APC) superfamily. L-type amino acid transporter (LAT) (TC 2.A.3.8) family.</text>
</comment>
<dbReference type="Pfam" id="PF13520">
    <property type="entry name" value="AA_permease_2"/>
    <property type="match status" value="1"/>
</dbReference>
<dbReference type="InterPro" id="IPR002293">
    <property type="entry name" value="AA/rel_permease1"/>
</dbReference>
<evidence type="ECO:0000313" key="10">
    <source>
        <dbReference type="EnsemblMetazoa" id="KAF7491845.1"/>
    </source>
</evidence>
<dbReference type="EMBL" id="WVUK01000058">
    <property type="protein sequence ID" value="KAF7491845.1"/>
    <property type="molecule type" value="Genomic_DNA"/>
</dbReference>
<reference evidence="9" key="2">
    <citation type="submission" date="2020-01" db="EMBL/GenBank/DDBJ databases">
        <authorList>
            <person name="Korhonen P.K.K."/>
            <person name="Guangxu M.G."/>
            <person name="Wang T.W."/>
            <person name="Stroehlein A.J.S."/>
            <person name="Young N.D."/>
            <person name="Ang C.-S.A."/>
            <person name="Fernando D.W.F."/>
            <person name="Lu H.L."/>
            <person name="Taylor S.T."/>
            <person name="Ehtesham M.E.M."/>
            <person name="Najaraj S.H.N."/>
            <person name="Harsha G.H.G."/>
            <person name="Madugundu A.M."/>
            <person name="Renuse S.R."/>
            <person name="Holt D.H."/>
            <person name="Pandey A.P."/>
            <person name="Papenfuss A.P."/>
            <person name="Gasser R.B.G."/>
            <person name="Fischer K.F."/>
        </authorList>
    </citation>
    <scope>NUCLEOTIDE SEQUENCE</scope>
    <source>
        <strain evidence="9">SSS_KF_BRIS2020</strain>
    </source>
</reference>
<reference evidence="11" key="1">
    <citation type="journal article" date="2020" name="PLoS Negl. Trop. Dis.">
        <title>High-quality nuclear genome for Sarcoptes scabiei-A critical resource for a neglected parasite.</title>
        <authorList>
            <person name="Korhonen P.K."/>
            <person name="Gasser R.B."/>
            <person name="Ma G."/>
            <person name="Wang T."/>
            <person name="Stroehlein A.J."/>
            <person name="Young N.D."/>
            <person name="Ang C.S."/>
            <person name="Fernando D.D."/>
            <person name="Lu H.C."/>
            <person name="Taylor S."/>
            <person name="Reynolds S.L."/>
            <person name="Mofiz E."/>
            <person name="Najaraj S.H."/>
            <person name="Gowda H."/>
            <person name="Madugundu A."/>
            <person name="Renuse S."/>
            <person name="Holt D."/>
            <person name="Pandey A."/>
            <person name="Papenfuss A.T."/>
            <person name="Fischer K."/>
        </authorList>
    </citation>
    <scope>NUCLEOTIDE SEQUENCE [LARGE SCALE GENOMIC DNA]</scope>
</reference>
<keyword evidence="6 8" id="KW-1133">Transmembrane helix</keyword>
<dbReference type="OrthoDB" id="3257095at2759"/>
<feature type="transmembrane region" description="Helical" evidence="8">
    <location>
        <begin position="145"/>
        <end position="164"/>
    </location>
</feature>
<evidence type="ECO:0000256" key="2">
    <source>
        <dbReference type="ARBA" id="ARBA00007040"/>
    </source>
</evidence>
<dbReference type="PIRSF" id="PIRSF006060">
    <property type="entry name" value="AA_transporter"/>
    <property type="match status" value="1"/>
</dbReference>
<dbReference type="InterPro" id="IPR050598">
    <property type="entry name" value="AminoAcid_Transporter"/>
</dbReference>
<gene>
    <name evidence="9" type="ORF">SSS_8417</name>
</gene>
<dbReference type="AlphaFoldDB" id="A0A834R777"/>
<keyword evidence="5 8" id="KW-0812">Transmembrane</keyword>
<dbReference type="EnsemblMetazoa" id="SSS_8417s_mrna">
    <property type="protein sequence ID" value="KAF7491845.1"/>
    <property type="gene ID" value="SSS_8417"/>
</dbReference>
<keyword evidence="4" id="KW-1003">Cell membrane</keyword>
<feature type="transmembrane region" description="Helical" evidence="8">
    <location>
        <begin position="107"/>
        <end position="133"/>
    </location>
</feature>
<dbReference type="FunFam" id="1.20.1740.10:FF:000003">
    <property type="entry name" value="Y+L amino acid transporter 1 isoform X1"/>
    <property type="match status" value="1"/>
</dbReference>
<feature type="transmembrane region" description="Helical" evidence="8">
    <location>
        <begin position="26"/>
        <end position="46"/>
    </location>
</feature>
<dbReference type="OMA" id="PFWPSCE"/>
<dbReference type="Gene3D" id="1.20.1740.10">
    <property type="entry name" value="Amino acid/polyamine transporter I"/>
    <property type="match status" value="1"/>
</dbReference>
<evidence type="ECO:0000256" key="4">
    <source>
        <dbReference type="ARBA" id="ARBA00022475"/>
    </source>
</evidence>
<feature type="transmembrane region" description="Helical" evidence="8">
    <location>
        <begin position="58"/>
        <end position="80"/>
    </location>
</feature>
<evidence type="ECO:0000313" key="9">
    <source>
        <dbReference type="EMBL" id="KAF7491845.1"/>
    </source>
</evidence>
<evidence type="ECO:0000256" key="6">
    <source>
        <dbReference type="ARBA" id="ARBA00022989"/>
    </source>
</evidence>
<feature type="transmembrane region" description="Helical" evidence="8">
    <location>
        <begin position="435"/>
        <end position="454"/>
    </location>
</feature>
<name>A0A834R777_SARSC</name>
<evidence type="ECO:0000256" key="7">
    <source>
        <dbReference type="ARBA" id="ARBA00023136"/>
    </source>
</evidence>
<dbReference type="Proteomes" id="UP000070412">
    <property type="component" value="Unassembled WGS sequence"/>
</dbReference>
<dbReference type="PANTHER" id="PTHR11785:SF240">
    <property type="entry name" value="LD25378P"/>
    <property type="match status" value="1"/>
</dbReference>
<feature type="transmembrane region" description="Helical" evidence="8">
    <location>
        <begin position="176"/>
        <end position="196"/>
    </location>
</feature>
<evidence type="ECO:0000256" key="5">
    <source>
        <dbReference type="ARBA" id="ARBA00022692"/>
    </source>
</evidence>
<evidence type="ECO:0000256" key="3">
    <source>
        <dbReference type="ARBA" id="ARBA00022448"/>
    </source>
</evidence>
<feature type="transmembrane region" description="Helical" evidence="8">
    <location>
        <begin position="254"/>
        <end position="275"/>
    </location>
</feature>
<sequence>MASAVANRKTSNRSGSTSEIALKKELGLINGVAIITGIIIGSGIFVSPRGVLQEAGSVGFSLVIWVLCGLISTIGAICYAELGTSIPKSGGDYAYIREAFGPLPSFLFLWVALLIINPCSNAIAAMTFANYILQSLYPVCEPPPNAVRLIAASVIVLLTFVNCYNVKWATRVQDSFTFAKILALIIIIVCGAIQLYQGHDEYLRLPESMEGTVTSPGHIALAFYSGLFSYAGWNYLNFVTEELKDPSRNLPRAIYISLPFVTIIYLLANISYFTVLTPHELLTSNAVAVTFGDRVLSSFSWIMPLSVAFSTFGGLNGGIFASSRLFFVGARNGHLPKSLAMINLKYYTPIPSLVFLCILSLLYLTTTQVYTLINYTAFIESLAVAASVAALLWLRWKQPNLSRPIKINIILPILFFITCLFLVVLPFFVSPIETGIGALITLSGIPIYLVTIRWKSKPKCYRKFIEILTIFIQKLFYCSQGD</sequence>
<feature type="transmembrane region" description="Helical" evidence="8">
    <location>
        <begin position="372"/>
        <end position="395"/>
    </location>
</feature>
<evidence type="ECO:0000256" key="8">
    <source>
        <dbReference type="SAM" id="Phobius"/>
    </source>
</evidence>
<keyword evidence="3" id="KW-0813">Transport</keyword>
<evidence type="ECO:0000313" key="11">
    <source>
        <dbReference type="Proteomes" id="UP000070412"/>
    </source>
</evidence>